<evidence type="ECO:0000256" key="3">
    <source>
        <dbReference type="ARBA" id="ARBA00022801"/>
    </source>
</evidence>
<comment type="similarity">
    <text evidence="1">Belongs to the peptidase S41A family.</text>
</comment>
<keyword evidence="5" id="KW-0175">Coiled coil</keyword>
<dbReference type="AlphaFoldDB" id="A0A495M5J9"/>
<dbReference type="GO" id="GO:0004175">
    <property type="term" value="F:endopeptidase activity"/>
    <property type="evidence" value="ECO:0007669"/>
    <property type="project" value="TreeGrafter"/>
</dbReference>
<organism evidence="7 8">
    <name type="scientific">Flavobacterium endophyticum</name>
    <dbReference type="NCBI Taxonomy" id="1540163"/>
    <lineage>
        <taxon>Bacteria</taxon>
        <taxon>Pseudomonadati</taxon>
        <taxon>Bacteroidota</taxon>
        <taxon>Flavobacteriia</taxon>
        <taxon>Flavobacteriales</taxon>
        <taxon>Flavobacteriaceae</taxon>
        <taxon>Flavobacterium</taxon>
    </lineage>
</organism>
<keyword evidence="2 7" id="KW-0645">Protease</keyword>
<dbReference type="InterPro" id="IPR005151">
    <property type="entry name" value="Tail-specific_protease"/>
</dbReference>
<dbReference type="InterPro" id="IPR029045">
    <property type="entry name" value="ClpP/crotonase-like_dom_sf"/>
</dbReference>
<dbReference type="EMBL" id="RBLC01000004">
    <property type="protein sequence ID" value="RKS20482.1"/>
    <property type="molecule type" value="Genomic_DNA"/>
</dbReference>
<dbReference type="GO" id="GO:0007165">
    <property type="term" value="P:signal transduction"/>
    <property type="evidence" value="ECO:0007669"/>
    <property type="project" value="TreeGrafter"/>
</dbReference>
<evidence type="ECO:0000256" key="5">
    <source>
        <dbReference type="SAM" id="Coils"/>
    </source>
</evidence>
<evidence type="ECO:0000256" key="2">
    <source>
        <dbReference type="ARBA" id="ARBA00022670"/>
    </source>
</evidence>
<evidence type="ECO:0000256" key="4">
    <source>
        <dbReference type="ARBA" id="ARBA00022825"/>
    </source>
</evidence>
<dbReference type="GO" id="GO:0030288">
    <property type="term" value="C:outer membrane-bounded periplasmic space"/>
    <property type="evidence" value="ECO:0007669"/>
    <property type="project" value="TreeGrafter"/>
</dbReference>
<comment type="caution">
    <text evidence="7">The sequence shown here is derived from an EMBL/GenBank/DDBJ whole genome shotgun (WGS) entry which is preliminary data.</text>
</comment>
<dbReference type="PANTHER" id="PTHR32060">
    <property type="entry name" value="TAIL-SPECIFIC PROTEASE"/>
    <property type="match status" value="1"/>
</dbReference>
<feature type="domain" description="PDZ" evidence="6">
    <location>
        <begin position="235"/>
        <end position="284"/>
    </location>
</feature>
<keyword evidence="8" id="KW-1185">Reference proteome</keyword>
<dbReference type="GO" id="GO:0008236">
    <property type="term" value="F:serine-type peptidase activity"/>
    <property type="evidence" value="ECO:0007669"/>
    <property type="project" value="UniProtKB-KW"/>
</dbReference>
<dbReference type="GO" id="GO:0006508">
    <property type="term" value="P:proteolysis"/>
    <property type="evidence" value="ECO:0007669"/>
    <property type="project" value="UniProtKB-KW"/>
</dbReference>
<keyword evidence="3" id="KW-0378">Hydrolase</keyword>
<dbReference type="SUPFAM" id="SSF52096">
    <property type="entry name" value="ClpP/crotonase"/>
    <property type="match status" value="1"/>
</dbReference>
<dbReference type="Gene3D" id="2.30.42.10">
    <property type="match status" value="1"/>
</dbReference>
<dbReference type="CDD" id="cd07560">
    <property type="entry name" value="Peptidase_S41_CPP"/>
    <property type="match status" value="1"/>
</dbReference>
<evidence type="ECO:0000313" key="7">
    <source>
        <dbReference type="EMBL" id="RKS20482.1"/>
    </source>
</evidence>
<sequence>MNKIWLFLLFVACVSYSQDSGKSCNVLIKINTLIQNEHFNPKPVDDSLSVYVFEALMNDLDTDKNIFLKSEYDYLSKHKFKFDNYIAANDCSFFEDFAKTYKTALERSKSAIEKLQKEKLSYTTNDTVRFTKKDFPFYVKAEDVSKVYAKRLRFDILEDIAKASKNYDSLKQNFASLEKISKQKIFETALCKINNRIDSKDGIEKNIRNSFYTIFCSYFDPHTSYFSYDTKSSFLSELSTDNLSLGMYVSLNENDELVVQEIVPGGPAARTEIIEKGDQVIKVSPKKGEDFLVSCSSLETIGSIIFSDTHKEITLSLRKKNGSLYDVTLQKKIMKADDHAAYSYIVSKNDTRIGYINIPSFYTDFDKNTVQGISDDVAKEILKLKKDNIQGLILDLQDNGGGSMEEAIKLSGMFIDAGPVSILVNNKKEQKVIKDFNRGSIYNGPVIVLVNGNSASASEFFAAAMQDYNRAIIAGSTTLGKATMQQILPIEEGNEQDFVKLTIEKFYRITGKSHQLTGVVPDIAIPTLYDGIISREKSYKTALKNDAIASKAKFTPYSRSDFENLLVASKKRIGTNGYFNQVKAVNEKVNSIYNSQKAPIVLNFESVFNDVHSIDSVFDSVKKLIETPIDFEISNTSYENEILKFDEFQKNISEYRIKDLKTNAYVLEGINIIADYYASQKD</sequence>
<protein>
    <submittedName>
        <fullName evidence="7">Carboxyl-terminal processing protease</fullName>
    </submittedName>
</protein>
<evidence type="ECO:0000313" key="8">
    <source>
        <dbReference type="Proteomes" id="UP000277579"/>
    </source>
</evidence>
<dbReference type="PROSITE" id="PS50106">
    <property type="entry name" value="PDZ"/>
    <property type="match status" value="1"/>
</dbReference>
<dbReference type="Pfam" id="PF00595">
    <property type="entry name" value="PDZ"/>
    <property type="match status" value="1"/>
</dbReference>
<accession>A0A495M5J9</accession>
<proteinExistence type="inferred from homology"/>
<keyword evidence="4" id="KW-0720">Serine protease</keyword>
<reference evidence="7 8" key="1">
    <citation type="submission" date="2018-10" db="EMBL/GenBank/DDBJ databases">
        <title>Genomic Encyclopedia of Archaeal and Bacterial Type Strains, Phase II (KMG-II): from individual species to whole genera.</title>
        <authorList>
            <person name="Goeker M."/>
        </authorList>
    </citation>
    <scope>NUCLEOTIDE SEQUENCE [LARGE SCALE GENOMIC DNA]</scope>
    <source>
        <strain evidence="7 8">DSM 29537</strain>
    </source>
</reference>
<dbReference type="RefSeq" id="WP_170148807.1">
    <property type="nucleotide sequence ID" value="NZ_RBLC01000004.1"/>
</dbReference>
<dbReference type="PANTHER" id="PTHR32060:SF22">
    <property type="entry name" value="CARBOXYL-TERMINAL-PROCESSING PEPTIDASE 3, CHLOROPLASTIC"/>
    <property type="match status" value="1"/>
</dbReference>
<dbReference type="InterPro" id="IPR036034">
    <property type="entry name" value="PDZ_sf"/>
</dbReference>
<dbReference type="SMART" id="SM00245">
    <property type="entry name" value="TSPc"/>
    <property type="match status" value="1"/>
</dbReference>
<dbReference type="Gene3D" id="3.90.226.10">
    <property type="entry name" value="2-enoyl-CoA Hydratase, Chain A, domain 1"/>
    <property type="match status" value="1"/>
</dbReference>
<dbReference type="InterPro" id="IPR040573">
    <property type="entry name" value="TSP_N"/>
</dbReference>
<feature type="coiled-coil region" evidence="5">
    <location>
        <begin position="98"/>
        <end position="125"/>
    </location>
</feature>
<dbReference type="InterPro" id="IPR001478">
    <property type="entry name" value="PDZ"/>
</dbReference>
<dbReference type="Proteomes" id="UP000277579">
    <property type="component" value="Unassembled WGS sequence"/>
</dbReference>
<dbReference type="InterPro" id="IPR004447">
    <property type="entry name" value="Peptidase_S41A"/>
</dbReference>
<dbReference type="Pfam" id="PF03572">
    <property type="entry name" value="Peptidase_S41"/>
    <property type="match status" value="1"/>
</dbReference>
<gene>
    <name evidence="7" type="ORF">CLV94_2861</name>
</gene>
<dbReference type="Pfam" id="PF17804">
    <property type="entry name" value="TSP_NTD"/>
    <property type="match status" value="1"/>
</dbReference>
<evidence type="ECO:0000256" key="1">
    <source>
        <dbReference type="ARBA" id="ARBA00009179"/>
    </source>
</evidence>
<evidence type="ECO:0000259" key="6">
    <source>
        <dbReference type="PROSITE" id="PS50106"/>
    </source>
</evidence>
<name>A0A495M5J9_9FLAO</name>